<feature type="compositionally biased region" description="Basic and acidic residues" evidence="4">
    <location>
        <begin position="157"/>
        <end position="171"/>
    </location>
</feature>
<protein>
    <recommendedName>
        <fullName evidence="7">Protein FAM207A</fullName>
    </recommendedName>
</protein>
<dbReference type="Pfam" id="PF15341">
    <property type="entry name" value="SLX9"/>
    <property type="match status" value="1"/>
</dbReference>
<sequence length="218" mass="25050">MGKAKKNRTKMHVTAPKPRDDKVMDQAMDKVEIVDQALTEGETMFSLAQPFKLPENLFKNVKIGKEALQLQKLPDFDAKSTITNKSLKGLQLRKKDKRKLRHELWNQKVNAIQEAKKKEKEKKQRQKTPVVGDIGSLVEALPTLELLMKGSPVSANKESERNRKPKGIDKEKKRKQQALQDISLFQQVLKHPAFQENPTATITEHLHNKLKQEEMMDL</sequence>
<dbReference type="GO" id="GO:0005730">
    <property type="term" value="C:nucleolus"/>
    <property type="evidence" value="ECO:0007669"/>
    <property type="project" value="UniProtKB-SubCell"/>
</dbReference>
<dbReference type="InterPro" id="IPR028160">
    <property type="entry name" value="Slx9-like"/>
</dbReference>
<comment type="caution">
    <text evidence="5">The sequence shown here is derived from an EMBL/GenBank/DDBJ whole genome shotgun (WGS) entry which is preliminary data.</text>
</comment>
<organism evidence="5 6">
    <name type="scientific">Sinanodonta woodiana</name>
    <name type="common">Chinese pond mussel</name>
    <name type="synonym">Anodonta woodiana</name>
    <dbReference type="NCBI Taxonomy" id="1069815"/>
    <lineage>
        <taxon>Eukaryota</taxon>
        <taxon>Metazoa</taxon>
        <taxon>Spiralia</taxon>
        <taxon>Lophotrochozoa</taxon>
        <taxon>Mollusca</taxon>
        <taxon>Bivalvia</taxon>
        <taxon>Autobranchia</taxon>
        <taxon>Heteroconchia</taxon>
        <taxon>Palaeoheterodonta</taxon>
        <taxon>Unionida</taxon>
        <taxon>Unionoidea</taxon>
        <taxon>Unionidae</taxon>
        <taxon>Unioninae</taxon>
        <taxon>Sinanodonta</taxon>
    </lineage>
</organism>
<feature type="compositionally biased region" description="Basic residues" evidence="4">
    <location>
        <begin position="1"/>
        <end position="11"/>
    </location>
</feature>
<dbReference type="PANTHER" id="PTHR31109:SF2">
    <property type="entry name" value="RIBOSOME BIOGENESIS PROTEIN SLX9 HOMOLOG"/>
    <property type="match status" value="1"/>
</dbReference>
<gene>
    <name evidence="5" type="ORF">ACJMK2_009196</name>
</gene>
<dbReference type="PANTHER" id="PTHR31109">
    <property type="entry name" value="PROTEIN FAM207A"/>
    <property type="match status" value="1"/>
</dbReference>
<name>A0ABD3VBH9_SINWO</name>
<evidence type="ECO:0000313" key="5">
    <source>
        <dbReference type="EMBL" id="KAL3858950.1"/>
    </source>
</evidence>
<evidence type="ECO:0000256" key="3">
    <source>
        <dbReference type="ARBA" id="ARBA00023242"/>
    </source>
</evidence>
<evidence type="ECO:0000256" key="2">
    <source>
        <dbReference type="ARBA" id="ARBA00011022"/>
    </source>
</evidence>
<dbReference type="EMBL" id="JBJQND010000012">
    <property type="protein sequence ID" value="KAL3858950.1"/>
    <property type="molecule type" value="Genomic_DNA"/>
</dbReference>
<proteinExistence type="inferred from homology"/>
<feature type="region of interest" description="Disordered" evidence="4">
    <location>
        <begin position="150"/>
        <end position="177"/>
    </location>
</feature>
<evidence type="ECO:0000313" key="6">
    <source>
        <dbReference type="Proteomes" id="UP001634394"/>
    </source>
</evidence>
<reference evidence="5 6" key="1">
    <citation type="submission" date="2024-11" db="EMBL/GenBank/DDBJ databases">
        <title>Chromosome-level genome assembly of the freshwater bivalve Anodonta woodiana.</title>
        <authorList>
            <person name="Chen X."/>
        </authorList>
    </citation>
    <scope>NUCLEOTIDE SEQUENCE [LARGE SCALE GENOMIC DNA]</scope>
    <source>
        <strain evidence="5">MN2024</strain>
        <tissue evidence="5">Gills</tissue>
    </source>
</reference>
<dbReference type="AlphaFoldDB" id="A0ABD3VBH9"/>
<evidence type="ECO:0008006" key="7">
    <source>
        <dbReference type="Google" id="ProtNLM"/>
    </source>
</evidence>
<dbReference type="Proteomes" id="UP001634394">
    <property type="component" value="Unassembled WGS sequence"/>
</dbReference>
<accession>A0ABD3VBH9</accession>
<evidence type="ECO:0000256" key="4">
    <source>
        <dbReference type="SAM" id="MobiDB-lite"/>
    </source>
</evidence>
<comment type="similarity">
    <text evidence="2">Belongs to the SLX9 family.</text>
</comment>
<evidence type="ECO:0000256" key="1">
    <source>
        <dbReference type="ARBA" id="ARBA00004604"/>
    </source>
</evidence>
<keyword evidence="6" id="KW-1185">Reference proteome</keyword>
<feature type="region of interest" description="Disordered" evidence="4">
    <location>
        <begin position="1"/>
        <end position="21"/>
    </location>
</feature>
<keyword evidence="3" id="KW-0539">Nucleus</keyword>
<comment type="subcellular location">
    <subcellularLocation>
        <location evidence="1">Nucleus</location>
        <location evidence="1">Nucleolus</location>
    </subcellularLocation>
</comment>